<dbReference type="AlphaFoldDB" id="A0A6N2KNH5"/>
<protein>
    <submittedName>
        <fullName evidence="1">Uncharacterized protein</fullName>
    </submittedName>
</protein>
<evidence type="ECO:0000313" key="1">
    <source>
        <dbReference type="EMBL" id="VFU24814.1"/>
    </source>
</evidence>
<sequence length="111" mass="12859">MLKLTIISFRYIYHRQSSPLPLSATVSEPDDFLLCSHSPLNQDIRVFEFTRFLESSFSKELGNLLDSIQLKASSCCSSLLNQYQCFSRIFSQTKTRGKWLSKLLVDPLYLR</sequence>
<accession>A0A6N2KNH5</accession>
<gene>
    <name evidence="1" type="ORF">SVIM_LOCUS50570</name>
</gene>
<organism evidence="1">
    <name type="scientific">Salix viminalis</name>
    <name type="common">Common osier</name>
    <name type="synonym">Basket willow</name>
    <dbReference type="NCBI Taxonomy" id="40686"/>
    <lineage>
        <taxon>Eukaryota</taxon>
        <taxon>Viridiplantae</taxon>
        <taxon>Streptophyta</taxon>
        <taxon>Embryophyta</taxon>
        <taxon>Tracheophyta</taxon>
        <taxon>Spermatophyta</taxon>
        <taxon>Magnoliopsida</taxon>
        <taxon>eudicotyledons</taxon>
        <taxon>Gunneridae</taxon>
        <taxon>Pentapetalae</taxon>
        <taxon>rosids</taxon>
        <taxon>fabids</taxon>
        <taxon>Malpighiales</taxon>
        <taxon>Salicaceae</taxon>
        <taxon>Saliceae</taxon>
        <taxon>Salix</taxon>
    </lineage>
</organism>
<dbReference type="EMBL" id="CAADRP010000202">
    <property type="protein sequence ID" value="VFU24814.1"/>
    <property type="molecule type" value="Genomic_DNA"/>
</dbReference>
<reference evidence="1" key="1">
    <citation type="submission" date="2019-03" db="EMBL/GenBank/DDBJ databases">
        <authorList>
            <person name="Mank J."/>
            <person name="Almeida P."/>
        </authorList>
    </citation>
    <scope>NUCLEOTIDE SEQUENCE</scope>
    <source>
        <strain evidence="1">78183</strain>
    </source>
</reference>
<proteinExistence type="predicted"/>
<name>A0A6N2KNH5_SALVM</name>